<dbReference type="Pfam" id="PF08387">
    <property type="entry name" value="FBD"/>
    <property type="match status" value="1"/>
</dbReference>
<evidence type="ECO:0000259" key="2">
    <source>
        <dbReference type="Pfam" id="PF24758"/>
    </source>
</evidence>
<dbReference type="InterPro" id="IPR055302">
    <property type="entry name" value="F-box_dom-containing"/>
</dbReference>
<sequence length="267" mass="32050">MRLMRQLCGRVRIRSPSLKILSNDGHFDELFVEDAPNLEWLLGDNLCQRGVHFRVAHAPKLEFLGYLGMGSLAIEIGETIFTEDQILVKTLMPSLKTLAVQLMNRRVGYINWFMQLLKLFPCLETLYIRVRCYLQSELGPMVEEDSTESWSMLGSVPCMDKCLEKVVFEVYRGYDWQRDMAKFLHRRSMFLKTMEFHCIDDTNTTFIRRGPRQEWVREQQELLCFDTRASRDARFLFFDLNFNHHNICQQWHREWYKRRYYNNLYKV</sequence>
<name>A0A835EKK8_9POAL</name>
<feature type="domain" description="FBD" evidence="1">
    <location>
        <begin position="156"/>
        <end position="196"/>
    </location>
</feature>
<evidence type="ECO:0000313" key="4">
    <source>
        <dbReference type="Proteomes" id="UP000636709"/>
    </source>
</evidence>
<evidence type="ECO:0000313" key="3">
    <source>
        <dbReference type="EMBL" id="KAF8696308.1"/>
    </source>
</evidence>
<dbReference type="OrthoDB" id="709164at2759"/>
<accession>A0A835EKK8</accession>
<protein>
    <recommendedName>
        <fullName evidence="5">FBD domain-containing protein</fullName>
    </recommendedName>
</protein>
<dbReference type="InterPro" id="IPR055411">
    <property type="entry name" value="LRR_FXL15/At3g58940/PEG3-like"/>
</dbReference>
<organism evidence="3 4">
    <name type="scientific">Digitaria exilis</name>
    <dbReference type="NCBI Taxonomy" id="1010633"/>
    <lineage>
        <taxon>Eukaryota</taxon>
        <taxon>Viridiplantae</taxon>
        <taxon>Streptophyta</taxon>
        <taxon>Embryophyta</taxon>
        <taxon>Tracheophyta</taxon>
        <taxon>Spermatophyta</taxon>
        <taxon>Magnoliopsida</taxon>
        <taxon>Liliopsida</taxon>
        <taxon>Poales</taxon>
        <taxon>Poaceae</taxon>
        <taxon>PACMAD clade</taxon>
        <taxon>Panicoideae</taxon>
        <taxon>Panicodae</taxon>
        <taxon>Paniceae</taxon>
        <taxon>Anthephorinae</taxon>
        <taxon>Digitaria</taxon>
    </lineage>
</organism>
<proteinExistence type="predicted"/>
<dbReference type="InterPro" id="IPR006566">
    <property type="entry name" value="FBD"/>
</dbReference>
<dbReference type="AlphaFoldDB" id="A0A835EKK8"/>
<comment type="caution">
    <text evidence="3">The sequence shown here is derived from an EMBL/GenBank/DDBJ whole genome shotgun (WGS) entry which is preliminary data.</text>
</comment>
<dbReference type="Pfam" id="PF24758">
    <property type="entry name" value="LRR_At5g56370"/>
    <property type="match status" value="1"/>
</dbReference>
<reference evidence="3" key="1">
    <citation type="submission" date="2020-07" db="EMBL/GenBank/DDBJ databases">
        <title>Genome sequence and genetic diversity analysis of an under-domesticated orphan crop, white fonio (Digitaria exilis).</title>
        <authorList>
            <person name="Bennetzen J.L."/>
            <person name="Chen S."/>
            <person name="Ma X."/>
            <person name="Wang X."/>
            <person name="Yssel A.E.J."/>
            <person name="Chaluvadi S.R."/>
            <person name="Johnson M."/>
            <person name="Gangashetty P."/>
            <person name="Hamidou F."/>
            <person name="Sanogo M.D."/>
            <person name="Zwaenepoel A."/>
            <person name="Wallace J."/>
            <person name="Van De Peer Y."/>
            <person name="Van Deynze A."/>
        </authorList>
    </citation>
    <scope>NUCLEOTIDE SEQUENCE</scope>
    <source>
        <tissue evidence="3">Leaves</tissue>
    </source>
</reference>
<keyword evidence="4" id="KW-1185">Reference proteome</keyword>
<feature type="domain" description="F-box/LRR-repeat protein 15/At3g58940/PEG3-like LRR" evidence="2">
    <location>
        <begin position="5"/>
        <end position="128"/>
    </location>
</feature>
<gene>
    <name evidence="3" type="ORF">HU200_037215</name>
</gene>
<dbReference type="PANTHER" id="PTHR32141:SF96">
    <property type="entry name" value="OS01G0730100 PROTEIN"/>
    <property type="match status" value="1"/>
</dbReference>
<dbReference type="Proteomes" id="UP000636709">
    <property type="component" value="Unassembled WGS sequence"/>
</dbReference>
<dbReference type="PANTHER" id="PTHR32141">
    <property type="match status" value="1"/>
</dbReference>
<evidence type="ECO:0000259" key="1">
    <source>
        <dbReference type="Pfam" id="PF08387"/>
    </source>
</evidence>
<dbReference type="EMBL" id="JACEFO010001882">
    <property type="protein sequence ID" value="KAF8696308.1"/>
    <property type="molecule type" value="Genomic_DNA"/>
</dbReference>
<evidence type="ECO:0008006" key="5">
    <source>
        <dbReference type="Google" id="ProtNLM"/>
    </source>
</evidence>